<dbReference type="PROSITE" id="PS50935">
    <property type="entry name" value="SSB"/>
    <property type="match status" value="1"/>
</dbReference>
<dbReference type="RefSeq" id="WP_197644739.1">
    <property type="nucleotide sequence ID" value="NZ_JAEACP010000012.1"/>
</dbReference>
<gene>
    <name evidence="5" type="ORF">ACFOD6_20845</name>
</gene>
<feature type="region of interest" description="Disordered" evidence="4">
    <location>
        <begin position="102"/>
        <end position="142"/>
    </location>
</feature>
<comment type="caution">
    <text evidence="5">The sequence shown here is derived from an EMBL/GenBank/DDBJ whole genome shotgun (WGS) entry which is preliminary data.</text>
</comment>
<organism evidence="5 6">
    <name type="scientific">Tabrizicola soli</name>
    <dbReference type="NCBI Taxonomy" id="2185115"/>
    <lineage>
        <taxon>Bacteria</taxon>
        <taxon>Pseudomonadati</taxon>
        <taxon>Pseudomonadota</taxon>
        <taxon>Alphaproteobacteria</taxon>
        <taxon>Rhodobacterales</taxon>
        <taxon>Paracoccaceae</taxon>
        <taxon>Tabrizicola</taxon>
    </lineage>
</organism>
<proteinExistence type="predicted"/>
<dbReference type="InterPro" id="IPR011344">
    <property type="entry name" value="ssDNA-bd"/>
</dbReference>
<dbReference type="PIRSF" id="PIRSF002070">
    <property type="entry name" value="SSB"/>
    <property type="match status" value="1"/>
</dbReference>
<dbReference type="InterPro" id="IPR000424">
    <property type="entry name" value="Primosome_PriB/ssb"/>
</dbReference>
<sequence>MTAIISAQGRIAKVGEIRAAGNSEVLEARVAVDNGWGDRRKTDFLSLKIWGPMARTMETRLKVGGQVFFSGEFSTNEWGNEGAKKLDLQVRVNILELIGPRDAAGSDDRRAAGAGSTSPLGRQASGGAAAVTDTYGDDEIPF</sequence>
<dbReference type="EMBL" id="JBHRSM010000053">
    <property type="protein sequence ID" value="MFC3088493.1"/>
    <property type="molecule type" value="Genomic_DNA"/>
</dbReference>
<keyword evidence="2" id="KW-0233">DNA recombination</keyword>
<evidence type="ECO:0000256" key="1">
    <source>
        <dbReference type="ARBA" id="ARBA00023125"/>
    </source>
</evidence>
<name>A0ABV7E1A4_9RHOB</name>
<dbReference type="SUPFAM" id="SSF50249">
    <property type="entry name" value="Nucleic acid-binding proteins"/>
    <property type="match status" value="1"/>
</dbReference>
<evidence type="ECO:0000313" key="6">
    <source>
        <dbReference type="Proteomes" id="UP001595445"/>
    </source>
</evidence>
<dbReference type="Proteomes" id="UP001595445">
    <property type="component" value="Unassembled WGS sequence"/>
</dbReference>
<evidence type="ECO:0000256" key="4">
    <source>
        <dbReference type="SAM" id="MobiDB-lite"/>
    </source>
</evidence>
<keyword evidence="1 3" id="KW-0238">DNA-binding</keyword>
<evidence type="ECO:0000256" key="3">
    <source>
        <dbReference type="PIRNR" id="PIRNR002070"/>
    </source>
</evidence>
<dbReference type="Gene3D" id="2.40.50.140">
    <property type="entry name" value="Nucleic acid-binding proteins"/>
    <property type="match status" value="1"/>
</dbReference>
<dbReference type="InterPro" id="IPR012340">
    <property type="entry name" value="NA-bd_OB-fold"/>
</dbReference>
<accession>A0ABV7E1A4</accession>
<reference evidence="6" key="1">
    <citation type="journal article" date="2019" name="Int. J. Syst. Evol. Microbiol.">
        <title>The Global Catalogue of Microorganisms (GCM) 10K type strain sequencing project: providing services to taxonomists for standard genome sequencing and annotation.</title>
        <authorList>
            <consortium name="The Broad Institute Genomics Platform"/>
            <consortium name="The Broad Institute Genome Sequencing Center for Infectious Disease"/>
            <person name="Wu L."/>
            <person name="Ma J."/>
        </authorList>
    </citation>
    <scope>NUCLEOTIDE SEQUENCE [LARGE SCALE GENOMIC DNA]</scope>
    <source>
        <strain evidence="6">KCTC 62102</strain>
    </source>
</reference>
<protein>
    <recommendedName>
        <fullName evidence="3">Single-stranded DNA-binding protein</fullName>
    </recommendedName>
</protein>
<dbReference type="CDD" id="cd04496">
    <property type="entry name" value="SSB_OBF"/>
    <property type="match status" value="1"/>
</dbReference>
<dbReference type="Pfam" id="PF00436">
    <property type="entry name" value="SSB"/>
    <property type="match status" value="1"/>
</dbReference>
<evidence type="ECO:0000313" key="5">
    <source>
        <dbReference type="EMBL" id="MFC3088493.1"/>
    </source>
</evidence>
<evidence type="ECO:0000256" key="2">
    <source>
        <dbReference type="ARBA" id="ARBA00023172"/>
    </source>
</evidence>
<dbReference type="GO" id="GO:0003677">
    <property type="term" value="F:DNA binding"/>
    <property type="evidence" value="ECO:0007669"/>
    <property type="project" value="UniProtKB-KW"/>
</dbReference>
<keyword evidence="6" id="KW-1185">Reference proteome</keyword>